<reference evidence="16 17" key="1">
    <citation type="submission" date="2018-10" db="EMBL/GenBank/DDBJ databases">
        <title>Genome assembly for a Yunnan-Guizhou Plateau 3E fish, Anabarilius grahami (Regan), and its evolutionary and genetic applications.</title>
        <authorList>
            <person name="Jiang W."/>
        </authorList>
    </citation>
    <scope>NUCLEOTIDE SEQUENCE [LARGE SCALE GENOMIC DNA]</scope>
    <source>
        <strain evidence="16">AG-KIZ</strain>
        <tissue evidence="16">Muscle</tissue>
    </source>
</reference>
<evidence type="ECO:0000313" key="17">
    <source>
        <dbReference type="Proteomes" id="UP000281406"/>
    </source>
</evidence>
<comment type="similarity">
    <text evidence="3 10 11">Belongs to the type IB topoisomerase family.</text>
</comment>
<dbReference type="InterPro" id="IPR051062">
    <property type="entry name" value="Topoisomerase_IB"/>
</dbReference>
<dbReference type="InterPro" id="IPR036859">
    <property type="entry name" value="CAP-Gly_dom_sf"/>
</dbReference>
<dbReference type="SUPFAM" id="SSF56741">
    <property type="entry name" value="Eukaryotic DNA topoisomerase I, N-terminal DNA-binding fragment"/>
    <property type="match status" value="1"/>
</dbReference>
<feature type="coiled-coil region" evidence="12">
    <location>
        <begin position="1302"/>
        <end position="1369"/>
    </location>
</feature>
<protein>
    <recommendedName>
        <fullName evidence="11">DNA topoisomerase I</fullName>
        <ecNumber evidence="11">5.6.2.1</ecNumber>
    </recommendedName>
    <alternativeName>
        <fullName evidence="11">DNA topoisomerase 1</fullName>
    </alternativeName>
</protein>
<dbReference type="Gene3D" id="3.90.70.10">
    <property type="entry name" value="Cysteine proteinases"/>
    <property type="match status" value="1"/>
</dbReference>
<dbReference type="CDD" id="cd03488">
    <property type="entry name" value="Topoisomer_IB_N_htopoI_like"/>
    <property type="match status" value="1"/>
</dbReference>
<dbReference type="SMART" id="SM01052">
    <property type="entry name" value="CAP_GLY"/>
    <property type="match status" value="1"/>
</dbReference>
<comment type="caution">
    <text evidence="16">The sequence shown here is derived from an EMBL/GenBank/DDBJ whole genome shotgun (WGS) entry which is preliminary data.</text>
</comment>
<dbReference type="PANTHER" id="PTHR10290:SF5">
    <property type="entry name" value="DNA TOPOISOMERASE 1"/>
    <property type="match status" value="1"/>
</dbReference>
<dbReference type="InterPro" id="IPR036202">
    <property type="entry name" value="TopoI_DNA-bd_euk_N_sf"/>
</dbReference>
<dbReference type="SUPFAM" id="SSF54001">
    <property type="entry name" value="Cysteine proteinases"/>
    <property type="match status" value="1"/>
</dbReference>
<dbReference type="FunFam" id="2.170.11.10:FF:000002">
    <property type="entry name" value="DNA topoisomerase I"/>
    <property type="match status" value="1"/>
</dbReference>
<evidence type="ECO:0000256" key="5">
    <source>
        <dbReference type="ARBA" id="ARBA00023029"/>
    </source>
</evidence>
<dbReference type="InterPro" id="IPR014727">
    <property type="entry name" value="TopoI_cat_a/b-sub_euk"/>
</dbReference>
<dbReference type="EMBL" id="RJVU01075544">
    <property type="protein sequence ID" value="ROI16136.1"/>
    <property type="molecule type" value="Genomic_DNA"/>
</dbReference>
<dbReference type="InterPro" id="IPR013034">
    <property type="entry name" value="DNA_topo_DNA_db_N_dom1"/>
</dbReference>
<dbReference type="PROSITE" id="PS50245">
    <property type="entry name" value="CAP_GLY_2"/>
    <property type="match status" value="1"/>
</dbReference>
<feature type="compositionally biased region" description="Basic and acidic residues" evidence="13">
    <location>
        <begin position="841"/>
        <end position="858"/>
    </location>
</feature>
<dbReference type="InterPro" id="IPR000938">
    <property type="entry name" value="CAP-Gly_domain"/>
</dbReference>
<dbReference type="InterPro" id="IPR013030">
    <property type="entry name" value="DNA_topo_DNA_db_N_dom2"/>
</dbReference>
<evidence type="ECO:0000256" key="12">
    <source>
        <dbReference type="SAM" id="Coils"/>
    </source>
</evidence>
<dbReference type="GO" id="GO:0006260">
    <property type="term" value="P:DNA replication"/>
    <property type="evidence" value="ECO:0007669"/>
    <property type="project" value="TreeGrafter"/>
</dbReference>
<comment type="catalytic activity">
    <reaction evidence="1 10 11">
        <text>ATP-independent breakage of single-stranded DNA, followed by passage and rejoining.</text>
        <dbReference type="EC" id="5.6.2.1"/>
    </reaction>
</comment>
<dbReference type="SUPFAM" id="SSF46596">
    <property type="entry name" value="Eukaryotic DNA topoisomerase I, dispensable insert domain"/>
    <property type="match status" value="1"/>
</dbReference>
<evidence type="ECO:0000256" key="8">
    <source>
        <dbReference type="ARBA" id="ARBA00023235"/>
    </source>
</evidence>
<dbReference type="InterPro" id="IPR008336">
    <property type="entry name" value="TopoI_DNA-bd_euk"/>
</dbReference>
<keyword evidence="6" id="KW-0090">Biological rhythms</keyword>
<dbReference type="Gene3D" id="2.30.30.190">
    <property type="entry name" value="CAP Gly-rich-like domain"/>
    <property type="match status" value="1"/>
</dbReference>
<feature type="region of interest" description="Disordered" evidence="13">
    <location>
        <begin position="680"/>
        <end position="858"/>
    </location>
</feature>
<evidence type="ECO:0000259" key="14">
    <source>
        <dbReference type="PROSITE" id="PS50235"/>
    </source>
</evidence>
<feature type="domain" description="USP" evidence="14">
    <location>
        <begin position="347"/>
        <end position="661"/>
    </location>
</feature>
<evidence type="ECO:0000256" key="13">
    <source>
        <dbReference type="SAM" id="MobiDB-lite"/>
    </source>
</evidence>
<keyword evidence="7 10" id="KW-0238">DNA-binding</keyword>
<accession>A0A3N0XFJ2</accession>
<evidence type="ECO:0000256" key="3">
    <source>
        <dbReference type="ARBA" id="ARBA00006645"/>
    </source>
</evidence>
<feature type="coiled-coil region" evidence="12">
    <location>
        <begin position="968"/>
        <end position="995"/>
    </location>
</feature>
<dbReference type="InterPro" id="IPR013500">
    <property type="entry name" value="TopoI_cat_euk"/>
</dbReference>
<dbReference type="SUPFAM" id="SSF74924">
    <property type="entry name" value="Cap-Gly domain"/>
    <property type="match status" value="1"/>
</dbReference>
<evidence type="ECO:0000256" key="1">
    <source>
        <dbReference type="ARBA" id="ARBA00000213"/>
    </source>
</evidence>
<evidence type="ECO:0000256" key="2">
    <source>
        <dbReference type="ARBA" id="ARBA00004123"/>
    </source>
</evidence>
<dbReference type="SUPFAM" id="SSF56349">
    <property type="entry name" value="DNA breaking-rejoining enzymes"/>
    <property type="match status" value="1"/>
</dbReference>
<dbReference type="GO" id="GO:0006265">
    <property type="term" value="P:DNA topological change"/>
    <property type="evidence" value="ECO:0007669"/>
    <property type="project" value="UniProtKB-UniRule"/>
</dbReference>
<dbReference type="Pfam" id="PF14370">
    <property type="entry name" value="Topo_C_assoc"/>
    <property type="match status" value="1"/>
</dbReference>
<dbReference type="Gene3D" id="2.170.11.10">
    <property type="entry name" value="DNA Topoisomerase I, domain 2"/>
    <property type="match status" value="1"/>
</dbReference>
<dbReference type="GO" id="GO:0048511">
    <property type="term" value="P:rhythmic process"/>
    <property type="evidence" value="ECO:0007669"/>
    <property type="project" value="UniProtKB-KW"/>
</dbReference>
<evidence type="ECO:0000259" key="15">
    <source>
        <dbReference type="PROSITE" id="PS50245"/>
    </source>
</evidence>
<dbReference type="FunFam" id="3.90.70.10:FF:000009">
    <property type="entry name" value="Putative ubiquitin carboxyl-terminal hydrolase CYLD"/>
    <property type="match status" value="1"/>
</dbReference>
<evidence type="ECO:0000256" key="9">
    <source>
        <dbReference type="ARBA" id="ARBA00023242"/>
    </source>
</evidence>
<feature type="compositionally biased region" description="Basic and acidic residues" evidence="13">
    <location>
        <begin position="685"/>
        <end position="697"/>
    </location>
</feature>
<dbReference type="InterPro" id="IPR028889">
    <property type="entry name" value="USP"/>
</dbReference>
<feature type="active site" description="O-(3'-phospho-DNA)-tyrosine intermediate" evidence="10">
    <location>
        <position position="1381"/>
    </location>
</feature>
<comment type="function">
    <text evidence="11">Releases the supercoiling and torsional tension of DNA introduced during the DNA replication and transcription by transiently cleaving and rejoining one strand of the DNA duplex. Introduces a single-strand break via transesterification at the specific target site 5'-[CT]CCTTp site in duplex DNA. The scissile phosphodiester is attacked by the catalytic tyrosine of the enzyme, resulting in the formation of a DNA-(3'-phosphotyrosyl)-enzyme intermediate and the expulsion of a 5'-OH DNA strand. The free DNA strand then undergoes passage around the unbroken strand thus removing DNA supercoils. Finally, in the religation step, the DNA 5'-OH attacks the covalent intermediate to expel the active-site tyrosine and restore the DNA phosphodiester backbone.</text>
</comment>
<dbReference type="PRINTS" id="PR00416">
    <property type="entry name" value="EUTPISMRASEI"/>
</dbReference>
<keyword evidence="5 10" id="KW-0799">Topoisomerase</keyword>
<dbReference type="PROSITE" id="PS00176">
    <property type="entry name" value="TOPO_IB_1"/>
    <property type="match status" value="1"/>
</dbReference>
<name>A0A3N0XFJ2_ANAGA</name>
<dbReference type="Proteomes" id="UP000281406">
    <property type="component" value="Unassembled WGS sequence"/>
</dbReference>
<keyword evidence="9" id="KW-0539">Nucleus</keyword>
<dbReference type="Gene3D" id="1.10.10.41">
    <property type="entry name" value="Yeast DNA topoisomerase - domain 1"/>
    <property type="match status" value="1"/>
</dbReference>
<dbReference type="GO" id="GO:0003677">
    <property type="term" value="F:DNA binding"/>
    <property type="evidence" value="ECO:0007669"/>
    <property type="project" value="UniProtKB-UniRule"/>
</dbReference>
<keyword evidence="12" id="KW-0175">Coiled coil</keyword>
<dbReference type="Gene3D" id="3.90.15.10">
    <property type="entry name" value="Topoisomerase I, Chain A, domain 3"/>
    <property type="match status" value="1"/>
</dbReference>
<dbReference type="InterPro" id="IPR011010">
    <property type="entry name" value="DNA_brk_join_enz"/>
</dbReference>
<evidence type="ECO:0000256" key="11">
    <source>
        <dbReference type="RuleBase" id="RU365101"/>
    </source>
</evidence>
<dbReference type="PROSITE" id="PS50235">
    <property type="entry name" value="USP_3"/>
    <property type="match status" value="1"/>
</dbReference>
<dbReference type="OrthoDB" id="6287070at2759"/>
<feature type="compositionally biased region" description="Basic and acidic residues" evidence="13">
    <location>
        <begin position="706"/>
        <end position="770"/>
    </location>
</feature>
<dbReference type="GO" id="GO:0007059">
    <property type="term" value="P:chromosome segregation"/>
    <property type="evidence" value="ECO:0007669"/>
    <property type="project" value="TreeGrafter"/>
</dbReference>
<evidence type="ECO:0000256" key="10">
    <source>
        <dbReference type="PROSITE-ProRule" id="PRU01382"/>
    </source>
</evidence>
<comment type="subcellular location">
    <subcellularLocation>
        <location evidence="2">Nucleus</location>
    </subcellularLocation>
</comment>
<dbReference type="InterPro" id="IPR014711">
    <property type="entry name" value="TopoI_cat_a-hlx-sub_euk"/>
</dbReference>
<dbReference type="InterPro" id="IPR048045">
    <property type="entry name" value="Topoisomer_I_DNA-bd"/>
</dbReference>
<dbReference type="InterPro" id="IPR013499">
    <property type="entry name" value="TopoI_euk"/>
</dbReference>
<dbReference type="InterPro" id="IPR018521">
    <property type="entry name" value="TopoIB_AS"/>
</dbReference>
<dbReference type="Gene3D" id="1.10.132.10">
    <property type="match status" value="1"/>
</dbReference>
<dbReference type="InterPro" id="IPR025834">
    <property type="entry name" value="TopoI_C_dom"/>
</dbReference>
<dbReference type="FunFam" id="3.90.15.10:FF:000001">
    <property type="entry name" value="DNA topoisomerase I"/>
    <property type="match status" value="1"/>
</dbReference>
<evidence type="ECO:0000313" key="16">
    <source>
        <dbReference type="EMBL" id="ROI16136.1"/>
    </source>
</evidence>
<sequence>MEQNKERQERYFIVVRRSKKGLSRGAIGRADAETAAGELIGMAYGGSGSARSSGTVKKQDTYPLSRHQAQLLLFVSPASRRLELLSNVQLFSAICDLAQDDLVVVKHKKDFQPCLVKNLIQIGKKDKPGVLQMLGFELDLVDTEQDILSKKTVPLPFFSAADIVQVAPSHLNTRQPLRVSNDLGLNRKAVSRINSMPALNSRNAKKGSILSNKDVANSIKALSHYSLEVGSMAEVISLNGLKVYGVIRWIGVPDGKKHYWAGLELDTEATTCSDGTLGIKRYFTCEGNKALFVPLTNCKPDSRFLFIPNENEKPLEPPSVILLEDLDEDVPPVAEQDVLSHLVGRMRGIQGHFNSCYLDATLFSLFTSSIGFNRMFNRSADSEEGISHILRRDIVNCLRRSGFVPAESVMKFRKQLGCKSFATEEKDPEEFITLLLKDVLHIEPLLKIRSHGELSQDAYTHQIIVEKNQVGAVPSVQQLLEMSLVSSDLKFEEIPSCLIVQMPRFGKKFKMFPKIIPSTELDITDVLHCFPRECFLCGHVAEYECDQCLMDHKLQPGKIKQYCSTCNTQVHTHPSRQEHTPHKLTVPDHLPEDASVQRHQMQLFAVLCINTSHYVSFVKYGPDPRSWIFFDSMADRCGDDNNGYNVPVIRSCPEVGDFLSQSEEEISTADLSQCSELIESGSRYNDSHKHKDKYKDKEHKHKDHKKDKEREKSKYSNSEHRDSSDKKHRDKDKERLKLKDGSSDKQKDKHKERKKEERSFDGKPKKERENGFASPFKSEPENDDFYHSPKHEKSLKRERDDDDAEFKPKKIKTEDDRSEKKAKKRKQEEEDVKPKKKTKDKKGEVATDGKKKAKKEPEDKWKWWEEERYTDGVKWKFLEHKGPVFAPPYEPIPSSIKFYYDGKQMKLSPEAEEVATFFAKMLDHEYTTKDIFRKNFFKDWRKEMTSEEKSKITDLNKCDFSEMNEYFKAQSEARKAMTKEEKQKIKEENERLLQEYGFCVMDNHKERIANFRIEPPGLFRGRGDHPKMGMLKRRIRPEDIIVNCSKDSKHPKPPPGTKWKEVRHDNKVTWLVSWTENIQGSIKYIMLNPSSRIKGEKDWQKYETARRLKKCVERIRAQYREDWKSKEMRIRQRAVALYFIDKLALRAGNEKEEGETADTVGCCSLRVEHLSLHQELDGQEFVVEFDFLGKDSIRYYNKVPVEKRVFKNLQLFMEDKEPEDDLFDRLNTSILNKHLQELMDGLTAKVFRTYNASITLQQQLKELTNSEENVPAKILSYNRANRAVAILCNHQRAPPKTFEKSMLNLQTKIEAKKEQLADAKRELKSAKADAKIRRDEKSKKAVETKKKLVQRVEEQLMKLEVQATDREENKQIALGTSKLNYLDPRISVAWCKKFGIPIEKIYNKTQREKFAWAIDMADKDFEF</sequence>
<dbReference type="GO" id="GO:0003917">
    <property type="term" value="F:DNA topoisomerase type I (single strand cut, ATP-independent) activity"/>
    <property type="evidence" value="ECO:0007669"/>
    <property type="project" value="UniProtKB-UniRule"/>
</dbReference>
<dbReference type="CDD" id="cd00659">
    <property type="entry name" value="Topo_IB_C"/>
    <property type="match status" value="1"/>
</dbReference>
<dbReference type="Pfam" id="PF01028">
    <property type="entry name" value="Topoisom_I"/>
    <property type="match status" value="1"/>
</dbReference>
<dbReference type="Pfam" id="PF02919">
    <property type="entry name" value="Topoisom_I_N"/>
    <property type="match status" value="1"/>
</dbReference>
<dbReference type="EC" id="5.6.2.1" evidence="11"/>
<dbReference type="PANTHER" id="PTHR10290">
    <property type="entry name" value="DNA TOPOISOMERASE I"/>
    <property type="match status" value="1"/>
</dbReference>
<dbReference type="PROSITE" id="PS52038">
    <property type="entry name" value="TOPO_IB_2"/>
    <property type="match status" value="1"/>
</dbReference>
<dbReference type="InterPro" id="IPR038765">
    <property type="entry name" value="Papain-like_cys_pep_sf"/>
</dbReference>
<organism evidence="16 17">
    <name type="scientific">Anabarilius grahami</name>
    <name type="common">Kanglang fish</name>
    <name type="synonym">Barilius grahami</name>
    <dbReference type="NCBI Taxonomy" id="495550"/>
    <lineage>
        <taxon>Eukaryota</taxon>
        <taxon>Metazoa</taxon>
        <taxon>Chordata</taxon>
        <taxon>Craniata</taxon>
        <taxon>Vertebrata</taxon>
        <taxon>Euteleostomi</taxon>
        <taxon>Actinopterygii</taxon>
        <taxon>Neopterygii</taxon>
        <taxon>Teleostei</taxon>
        <taxon>Ostariophysi</taxon>
        <taxon>Cypriniformes</taxon>
        <taxon>Xenocyprididae</taxon>
        <taxon>Xenocypridinae</taxon>
        <taxon>Xenocypridinae incertae sedis</taxon>
        <taxon>Anabarilius</taxon>
    </lineage>
</organism>
<dbReference type="SMART" id="SM00435">
    <property type="entry name" value="TOPEUc"/>
    <property type="match status" value="1"/>
</dbReference>
<gene>
    <name evidence="16" type="ORF">DPX16_12254</name>
</gene>
<evidence type="ECO:0000256" key="6">
    <source>
        <dbReference type="ARBA" id="ARBA00023108"/>
    </source>
</evidence>
<keyword evidence="8 10" id="KW-0413">Isomerase</keyword>
<dbReference type="GO" id="GO:0005730">
    <property type="term" value="C:nucleolus"/>
    <property type="evidence" value="ECO:0007669"/>
    <property type="project" value="TreeGrafter"/>
</dbReference>
<feature type="compositionally biased region" description="Basic and acidic residues" evidence="13">
    <location>
        <begin position="778"/>
        <end position="819"/>
    </location>
</feature>
<dbReference type="GO" id="GO:0005694">
    <property type="term" value="C:chromosome"/>
    <property type="evidence" value="ECO:0007669"/>
    <property type="project" value="InterPro"/>
</dbReference>
<evidence type="ECO:0000256" key="7">
    <source>
        <dbReference type="ARBA" id="ARBA00023125"/>
    </source>
</evidence>
<proteinExistence type="inferred from homology"/>
<dbReference type="FunFam" id="1.10.132.10:FF:000001">
    <property type="entry name" value="DNA topoisomerase I"/>
    <property type="match status" value="1"/>
</dbReference>
<feature type="domain" description="CAP-Gly" evidence="15">
    <location>
        <begin position="251"/>
        <end position="294"/>
    </location>
</feature>
<keyword evidence="4" id="KW-0597">Phosphoprotein</keyword>
<dbReference type="InterPro" id="IPR001631">
    <property type="entry name" value="TopoI"/>
</dbReference>
<keyword evidence="17" id="KW-1185">Reference proteome</keyword>
<evidence type="ECO:0000256" key="4">
    <source>
        <dbReference type="ARBA" id="ARBA00022553"/>
    </source>
</evidence>
<dbReference type="Pfam" id="PF01302">
    <property type="entry name" value="CAP_GLY"/>
    <property type="match status" value="1"/>
</dbReference>
<dbReference type="FunFam" id="1.10.10.41:FF:000001">
    <property type="entry name" value="DNA topoisomerase I"/>
    <property type="match status" value="1"/>
</dbReference>